<dbReference type="Gene3D" id="3.30.70.240">
    <property type="match status" value="1"/>
</dbReference>
<evidence type="ECO:0000256" key="6">
    <source>
        <dbReference type="ARBA" id="ARBA00022801"/>
    </source>
</evidence>
<dbReference type="NCBIfam" id="TIGR01573">
    <property type="entry name" value="cas2"/>
    <property type="match status" value="1"/>
</dbReference>
<dbReference type="EMBL" id="VCLB01000007">
    <property type="protein sequence ID" value="TNB47102.1"/>
    <property type="molecule type" value="Genomic_DNA"/>
</dbReference>
<comment type="caution">
    <text evidence="10">The sequence shown here is derived from an EMBL/GenBank/DDBJ whole genome shotgun (WGS) entry which is preliminary data.</text>
</comment>
<dbReference type="InterPro" id="IPR021127">
    <property type="entry name" value="CRISPR_associated_Cas2"/>
</dbReference>
<comment type="function">
    <text evidence="9">CRISPR (clustered regularly interspaced short palindromic repeat), is an adaptive immune system that provides protection against mobile genetic elements (viruses, transposable elements and conjugative plasmids). CRISPR clusters contain sequences complementary to antecedent mobile elements and target invading nucleic acids. CRISPR clusters are transcribed and processed into CRISPR RNA (crRNA). Functions as a ssRNA-specific endoribonuclease. Involved in the integration of spacer DNA into the CRISPR cassette.</text>
</comment>
<name>A0A5C4JPG4_9HYPH</name>
<dbReference type="GO" id="GO:0043571">
    <property type="term" value="P:maintenance of CRISPR repeat elements"/>
    <property type="evidence" value="ECO:0007669"/>
    <property type="project" value="UniProtKB-UniRule"/>
</dbReference>
<dbReference type="GO" id="GO:0004521">
    <property type="term" value="F:RNA endonuclease activity"/>
    <property type="evidence" value="ECO:0007669"/>
    <property type="project" value="InterPro"/>
</dbReference>
<dbReference type="Pfam" id="PF09827">
    <property type="entry name" value="CRISPR_Cas2"/>
    <property type="match status" value="1"/>
</dbReference>
<keyword evidence="7 9" id="KW-0460">Magnesium</keyword>
<organism evidence="10 11">
    <name type="scientific">Martelella lutilitoris</name>
    <dbReference type="NCBI Taxonomy" id="2583532"/>
    <lineage>
        <taxon>Bacteria</taxon>
        <taxon>Pseudomonadati</taxon>
        <taxon>Pseudomonadota</taxon>
        <taxon>Alphaproteobacteria</taxon>
        <taxon>Hyphomicrobiales</taxon>
        <taxon>Aurantimonadaceae</taxon>
        <taxon>Martelella</taxon>
    </lineage>
</organism>
<reference evidence="10 11" key="1">
    <citation type="submission" date="2019-06" db="EMBL/GenBank/DDBJ databases">
        <title>Martelella lutilitoris sp. nov., isolated from a tidal mudflat.</title>
        <authorList>
            <person name="Kim Y.-J."/>
        </authorList>
    </citation>
    <scope>NUCLEOTIDE SEQUENCE [LARGE SCALE GENOMIC DNA]</scope>
    <source>
        <strain evidence="10 11">GH2-6</strain>
    </source>
</reference>
<sequence>MPEQRHFTVFSYDISDDRKRRNVAAILEDHAVRVQFSVFEAFLTHQQCQALAERLERRLDRGDSLRVYVVTATGLKHSRSFGGPAIVDDSAPFLLF</sequence>
<evidence type="ECO:0000313" key="10">
    <source>
        <dbReference type="EMBL" id="TNB47102.1"/>
    </source>
</evidence>
<evidence type="ECO:0000313" key="11">
    <source>
        <dbReference type="Proteomes" id="UP000307874"/>
    </source>
</evidence>
<keyword evidence="4 9" id="KW-0479">Metal-binding</keyword>
<dbReference type="InterPro" id="IPR019199">
    <property type="entry name" value="Virulence_VapD/CRISPR_Cas2"/>
</dbReference>
<dbReference type="AlphaFoldDB" id="A0A5C4JPG4"/>
<dbReference type="GO" id="GO:0016787">
    <property type="term" value="F:hydrolase activity"/>
    <property type="evidence" value="ECO:0007669"/>
    <property type="project" value="UniProtKB-KW"/>
</dbReference>
<comment type="subunit">
    <text evidence="9">Homodimer, forms a heterotetramer with a Cas1 homodimer.</text>
</comment>
<evidence type="ECO:0000256" key="3">
    <source>
        <dbReference type="ARBA" id="ARBA00022722"/>
    </source>
</evidence>
<proteinExistence type="inferred from homology"/>
<keyword evidence="11" id="KW-1185">Reference proteome</keyword>
<dbReference type="Proteomes" id="UP000307874">
    <property type="component" value="Unassembled WGS sequence"/>
</dbReference>
<dbReference type="OrthoDB" id="9798176at2"/>
<evidence type="ECO:0000256" key="8">
    <source>
        <dbReference type="ARBA" id="ARBA00023118"/>
    </source>
</evidence>
<gene>
    <name evidence="9 10" type="primary">cas2</name>
    <name evidence="10" type="ORF">FF124_13035</name>
</gene>
<evidence type="ECO:0000256" key="9">
    <source>
        <dbReference type="HAMAP-Rule" id="MF_01471"/>
    </source>
</evidence>
<keyword evidence="3 9" id="KW-0540">Nuclease</keyword>
<comment type="similarity">
    <text evidence="2 9">Belongs to the CRISPR-associated endoribonuclease Cas2 protein family.</text>
</comment>
<keyword evidence="6 9" id="KW-0378">Hydrolase</keyword>
<accession>A0A5C4JPG4</accession>
<dbReference type="PANTHER" id="PTHR34405:SF3">
    <property type="entry name" value="CRISPR-ASSOCIATED ENDORIBONUCLEASE CAS2 3"/>
    <property type="match status" value="1"/>
</dbReference>
<evidence type="ECO:0000256" key="4">
    <source>
        <dbReference type="ARBA" id="ARBA00022723"/>
    </source>
</evidence>
<comment type="cofactor">
    <cofactor evidence="1 9">
        <name>Mg(2+)</name>
        <dbReference type="ChEBI" id="CHEBI:18420"/>
    </cofactor>
</comment>
<evidence type="ECO:0000256" key="1">
    <source>
        <dbReference type="ARBA" id="ARBA00001946"/>
    </source>
</evidence>
<evidence type="ECO:0000256" key="7">
    <source>
        <dbReference type="ARBA" id="ARBA00022842"/>
    </source>
</evidence>
<evidence type="ECO:0000256" key="5">
    <source>
        <dbReference type="ARBA" id="ARBA00022759"/>
    </source>
</evidence>
<protein>
    <recommendedName>
        <fullName evidence="9">CRISPR-associated endoribonuclease Cas2</fullName>
        <ecNumber evidence="9">3.1.-.-</ecNumber>
    </recommendedName>
</protein>
<dbReference type="GO" id="GO:0051607">
    <property type="term" value="P:defense response to virus"/>
    <property type="evidence" value="ECO:0007669"/>
    <property type="project" value="UniProtKB-UniRule"/>
</dbReference>
<dbReference type="EC" id="3.1.-.-" evidence="9"/>
<dbReference type="HAMAP" id="MF_01471">
    <property type="entry name" value="Cas2"/>
    <property type="match status" value="1"/>
</dbReference>
<keyword evidence="5 9" id="KW-0255">Endonuclease</keyword>
<keyword evidence="8 9" id="KW-0051">Antiviral defense</keyword>
<dbReference type="PANTHER" id="PTHR34405">
    <property type="entry name" value="CRISPR-ASSOCIATED ENDORIBONUCLEASE CAS2"/>
    <property type="match status" value="1"/>
</dbReference>
<dbReference type="SUPFAM" id="SSF143430">
    <property type="entry name" value="TTP0101/SSO1404-like"/>
    <property type="match status" value="1"/>
</dbReference>
<dbReference type="GO" id="GO:0046872">
    <property type="term" value="F:metal ion binding"/>
    <property type="evidence" value="ECO:0007669"/>
    <property type="project" value="UniProtKB-UniRule"/>
</dbReference>
<feature type="binding site" evidence="9">
    <location>
        <position position="13"/>
    </location>
    <ligand>
        <name>Mg(2+)</name>
        <dbReference type="ChEBI" id="CHEBI:18420"/>
        <note>catalytic</note>
    </ligand>
</feature>
<evidence type="ECO:0000256" key="2">
    <source>
        <dbReference type="ARBA" id="ARBA00009959"/>
    </source>
</evidence>
<dbReference type="RefSeq" id="WP_138748935.1">
    <property type="nucleotide sequence ID" value="NZ_VCLB01000007.1"/>
</dbReference>
<dbReference type="CDD" id="cd09725">
    <property type="entry name" value="Cas2_I_II_III"/>
    <property type="match status" value="1"/>
</dbReference>